<feature type="transmembrane region" description="Helical" evidence="10">
    <location>
        <begin position="309"/>
        <end position="338"/>
    </location>
</feature>
<evidence type="ECO:0000256" key="6">
    <source>
        <dbReference type="ARBA" id="ARBA00023053"/>
    </source>
</evidence>
<feature type="domain" description="Cation/H+ exchanger transmembrane" evidence="11">
    <location>
        <begin position="11"/>
        <end position="412"/>
    </location>
</feature>
<evidence type="ECO:0000256" key="2">
    <source>
        <dbReference type="ARBA" id="ARBA00022448"/>
    </source>
</evidence>
<feature type="transmembrane region" description="Helical" evidence="10">
    <location>
        <begin position="150"/>
        <end position="169"/>
    </location>
</feature>
<comment type="function">
    <text evidence="10">Na(+)/H(+) antiporter that extrudes sodium in exchange for external protons.</text>
</comment>
<dbReference type="PANTHER" id="PTHR10110">
    <property type="entry name" value="SODIUM/HYDROGEN EXCHANGER"/>
    <property type="match status" value="1"/>
</dbReference>
<protein>
    <submittedName>
        <fullName evidence="12">Na+/H+ antiporter</fullName>
    </submittedName>
</protein>
<keyword evidence="5 10" id="KW-1133">Transmembrane helix</keyword>
<keyword evidence="8 10" id="KW-0472">Membrane</keyword>
<keyword evidence="7 10" id="KW-0406">Ion transport</keyword>
<dbReference type="InterPro" id="IPR006153">
    <property type="entry name" value="Cation/H_exchanger_TM"/>
</dbReference>
<feature type="transmembrane region" description="Helical" evidence="10">
    <location>
        <begin position="211"/>
        <end position="231"/>
    </location>
</feature>
<feature type="transmembrane region" description="Helical" evidence="10">
    <location>
        <begin position="237"/>
        <end position="254"/>
    </location>
</feature>
<evidence type="ECO:0000256" key="9">
    <source>
        <dbReference type="ARBA" id="ARBA00023201"/>
    </source>
</evidence>
<feature type="transmembrane region" description="Helical" evidence="10">
    <location>
        <begin position="51"/>
        <end position="69"/>
    </location>
</feature>
<feature type="transmembrane region" description="Helical" evidence="10">
    <location>
        <begin position="266"/>
        <end position="289"/>
    </location>
</feature>
<comment type="subcellular location">
    <subcellularLocation>
        <location evidence="1 10">Cell membrane</location>
        <topology evidence="1 10">Multi-pass membrane protein</topology>
    </subcellularLocation>
</comment>
<keyword evidence="3 10" id="KW-1003">Cell membrane</keyword>
<keyword evidence="6 10" id="KW-0915">Sodium</keyword>
<evidence type="ECO:0000256" key="5">
    <source>
        <dbReference type="ARBA" id="ARBA00022989"/>
    </source>
</evidence>
<accession>A0ABX7Y5I0</accession>
<dbReference type="InterPro" id="IPR018422">
    <property type="entry name" value="Cation/H_exchanger_CPA1"/>
</dbReference>
<keyword evidence="13" id="KW-1185">Reference proteome</keyword>
<keyword evidence="2 10" id="KW-0813">Transport</keyword>
<organism evidence="12 13">
    <name type="scientific">Arachnia rubra</name>
    <dbReference type="NCBI Taxonomy" id="1547448"/>
    <lineage>
        <taxon>Bacteria</taxon>
        <taxon>Bacillati</taxon>
        <taxon>Actinomycetota</taxon>
        <taxon>Actinomycetes</taxon>
        <taxon>Propionibacteriales</taxon>
        <taxon>Propionibacteriaceae</taxon>
        <taxon>Arachnia</taxon>
    </lineage>
</organism>
<dbReference type="PANTHER" id="PTHR10110:SF86">
    <property type="entry name" value="SODIUM_HYDROGEN EXCHANGER 7"/>
    <property type="match status" value="1"/>
</dbReference>
<dbReference type="Pfam" id="PF00999">
    <property type="entry name" value="Na_H_Exchanger"/>
    <property type="match status" value="1"/>
</dbReference>
<feature type="transmembrane region" description="Helical" evidence="10">
    <location>
        <begin position="358"/>
        <end position="380"/>
    </location>
</feature>
<keyword evidence="9 10" id="KW-0739">Sodium transport</keyword>
<feature type="transmembrane region" description="Helical" evidence="10">
    <location>
        <begin position="181"/>
        <end position="199"/>
    </location>
</feature>
<evidence type="ECO:0000313" key="12">
    <source>
        <dbReference type="EMBL" id="QUC08133.1"/>
    </source>
</evidence>
<proteinExistence type="inferred from homology"/>
<evidence type="ECO:0000256" key="1">
    <source>
        <dbReference type="ARBA" id="ARBA00004651"/>
    </source>
</evidence>
<sequence>MLEVLIALSLAILIGNIIAHKTRLTPAIVLIVLGLVLGLIPAHQLHEVQELGLPPHVILEIFLPIMLFWEARNTSWREIRKFMRGITLSGTLLVIFTAAVIAWSLNFFFGTDWGVALIIGAALAPTDATAVATLNGKLPKSSITILKAESLINDGTTLVIFALALQVANGHQLSLGPTTGMFFYSFAVGIFVGLAVGWAGNKIRAYLTNPMYFTVFMVTTPFIAFLISEQLEIAEGFKGSGVVAVVVAAIYLTYNGPDTITAQNRFYGLPIWAFISFVLNGALFVLVGVQLPEVWRAMDEVAQHNHYSAMTGVMVVLVAWVTSVAAWFVFLNVTVGIIRALDRSEKQRRLRGTFRGRVVSTFAGLRGGISLAVALSVPVGVEGREFIIFVVAAVVILSMVVQGLALPAVIRWAKIPADDSEEREITDASRLAWNETYRNLDELAEQAQVSPEALEGVRKECEHRIRLYNDHHDTYKEISSMEARPDGSHTATQLEQENILRLAFLDNQRQVLKRLRNEGKIDMNVLHVIQERLDIEEVRVLGPVELE</sequence>
<keyword evidence="10" id="KW-0050">Antiport</keyword>
<dbReference type="EMBL" id="CP072384">
    <property type="protein sequence ID" value="QUC08133.1"/>
    <property type="molecule type" value="Genomic_DNA"/>
</dbReference>
<evidence type="ECO:0000256" key="8">
    <source>
        <dbReference type="ARBA" id="ARBA00023136"/>
    </source>
</evidence>
<comment type="similarity">
    <text evidence="10">Belongs to the monovalent cation:proton antiporter 1 (CPA1) transporter (TC 2.A.36) family.</text>
</comment>
<dbReference type="InterPro" id="IPR004705">
    <property type="entry name" value="Cation/H_exchanger_CPA1_bac"/>
</dbReference>
<dbReference type="Proteomes" id="UP000678513">
    <property type="component" value="Chromosome"/>
</dbReference>
<dbReference type="RefSeq" id="WP_212323673.1">
    <property type="nucleotide sequence ID" value="NZ_AP024463.1"/>
</dbReference>
<gene>
    <name evidence="12" type="ORF">J5A65_14730</name>
</gene>
<feature type="transmembrane region" description="Helical" evidence="10">
    <location>
        <begin position="386"/>
        <end position="410"/>
    </location>
</feature>
<keyword evidence="4 10" id="KW-0812">Transmembrane</keyword>
<name>A0ABX7Y5I0_9ACTN</name>
<evidence type="ECO:0000256" key="3">
    <source>
        <dbReference type="ARBA" id="ARBA00022475"/>
    </source>
</evidence>
<dbReference type="Gene3D" id="6.10.140.1330">
    <property type="match status" value="1"/>
</dbReference>
<evidence type="ECO:0000256" key="4">
    <source>
        <dbReference type="ARBA" id="ARBA00022692"/>
    </source>
</evidence>
<evidence type="ECO:0000259" key="11">
    <source>
        <dbReference type="Pfam" id="PF00999"/>
    </source>
</evidence>
<feature type="transmembrane region" description="Helical" evidence="10">
    <location>
        <begin position="90"/>
        <end position="109"/>
    </location>
</feature>
<dbReference type="NCBIfam" id="TIGR00831">
    <property type="entry name" value="a_cpa1"/>
    <property type="match status" value="1"/>
</dbReference>
<reference evidence="12 13" key="1">
    <citation type="submission" date="2021-03" db="EMBL/GenBank/DDBJ databases">
        <title>Human Oral Microbial Genomes.</title>
        <authorList>
            <person name="Johnston C.D."/>
            <person name="Chen T."/>
            <person name="Dewhirst F.E."/>
        </authorList>
    </citation>
    <scope>NUCLEOTIDE SEQUENCE [LARGE SCALE GENOMIC DNA]</scope>
    <source>
        <strain evidence="12 13">DSMZ 100122</strain>
    </source>
</reference>
<evidence type="ECO:0000256" key="10">
    <source>
        <dbReference type="RuleBase" id="RU366002"/>
    </source>
</evidence>
<feature type="transmembrane region" description="Helical" evidence="10">
    <location>
        <begin position="115"/>
        <end position="138"/>
    </location>
</feature>
<evidence type="ECO:0000256" key="7">
    <source>
        <dbReference type="ARBA" id="ARBA00023065"/>
    </source>
</evidence>
<evidence type="ECO:0000313" key="13">
    <source>
        <dbReference type="Proteomes" id="UP000678513"/>
    </source>
</evidence>